<keyword evidence="4" id="KW-1185">Reference proteome</keyword>
<sequence length="180" mass="20624">MKTAQEMYQYCNQQHFFGGTDPSFSLKHFEVLAKNLRNDETVLVCFLGMHNRQSATRNDGFYAYALTNQRFIMGQKKMLGETFRVITRSNLQEFRLMKEHSLDYLMVLTSEDTIPIVLTEGESQAILIALTDAFEDPSADEQPKDTSLTIAEQLIKMKELLDAGILSPAEFEKIKKDLLQ</sequence>
<dbReference type="Pfam" id="PF14470">
    <property type="entry name" value="bPH_3"/>
    <property type="match status" value="1"/>
</dbReference>
<evidence type="ECO:0000313" key="3">
    <source>
        <dbReference type="EMBL" id="MBV7389295.1"/>
    </source>
</evidence>
<evidence type="ECO:0000313" key="4">
    <source>
        <dbReference type="Proteomes" id="UP000774130"/>
    </source>
</evidence>
<evidence type="ECO:0000259" key="2">
    <source>
        <dbReference type="Pfam" id="PF14470"/>
    </source>
</evidence>
<evidence type="ECO:0000259" key="1">
    <source>
        <dbReference type="Pfam" id="PF09851"/>
    </source>
</evidence>
<organism evidence="3 4">
    <name type="scientific">Enterococcus alishanensis</name>
    <dbReference type="NCBI Taxonomy" id="1303817"/>
    <lineage>
        <taxon>Bacteria</taxon>
        <taxon>Bacillati</taxon>
        <taxon>Bacillota</taxon>
        <taxon>Bacilli</taxon>
        <taxon>Lactobacillales</taxon>
        <taxon>Enterococcaceae</taxon>
        <taxon>Enterococcus</taxon>
    </lineage>
</organism>
<dbReference type="InterPro" id="IPR018649">
    <property type="entry name" value="SHOCT"/>
</dbReference>
<dbReference type="InterPro" id="IPR039519">
    <property type="entry name" value="YokE-like_PH"/>
</dbReference>
<dbReference type="RefSeq" id="WP_218324360.1">
    <property type="nucleotide sequence ID" value="NZ_JAHUZB010000001.1"/>
</dbReference>
<name>A0ABS6T8R5_9ENTE</name>
<reference evidence="3 4" key="1">
    <citation type="submission" date="2021-06" db="EMBL/GenBank/DDBJ databases">
        <title>Enterococcus alishanensis sp. nov., a novel lactic acid bacterium isolated from fresh coffee beans.</title>
        <authorList>
            <person name="Chen Y.-S."/>
        </authorList>
    </citation>
    <scope>NUCLEOTIDE SEQUENCE [LARGE SCALE GENOMIC DNA]</scope>
    <source>
        <strain evidence="3 4">ALS3</strain>
    </source>
</reference>
<comment type="caution">
    <text evidence="3">The sequence shown here is derived from an EMBL/GenBank/DDBJ whole genome shotgun (WGS) entry which is preliminary data.</text>
</comment>
<dbReference type="Proteomes" id="UP000774130">
    <property type="component" value="Unassembled WGS sequence"/>
</dbReference>
<gene>
    <name evidence="3" type="ORF">KUA55_01270</name>
</gene>
<feature type="domain" description="SHOCT" evidence="1">
    <location>
        <begin position="152"/>
        <end position="179"/>
    </location>
</feature>
<dbReference type="Pfam" id="PF09851">
    <property type="entry name" value="SHOCT"/>
    <property type="match status" value="1"/>
</dbReference>
<protein>
    <submittedName>
        <fullName evidence="3">SHOCT domain-containing protein</fullName>
    </submittedName>
</protein>
<feature type="domain" description="YokE-like PH" evidence="2">
    <location>
        <begin position="36"/>
        <end position="116"/>
    </location>
</feature>
<dbReference type="EMBL" id="JAHUZB010000001">
    <property type="protein sequence ID" value="MBV7389295.1"/>
    <property type="molecule type" value="Genomic_DNA"/>
</dbReference>
<accession>A0ABS6T8R5</accession>
<proteinExistence type="predicted"/>